<name>A0A484LFZ7_9ASTE</name>
<evidence type="ECO:0000313" key="2">
    <source>
        <dbReference type="EMBL" id="VFQ75260.1"/>
    </source>
</evidence>
<feature type="transmembrane region" description="Helical" evidence="1">
    <location>
        <begin position="73"/>
        <end position="98"/>
    </location>
</feature>
<proteinExistence type="predicted"/>
<evidence type="ECO:0000256" key="1">
    <source>
        <dbReference type="SAM" id="Phobius"/>
    </source>
</evidence>
<dbReference type="EMBL" id="OOIL02001450">
    <property type="protein sequence ID" value="VFQ75260.1"/>
    <property type="molecule type" value="Genomic_DNA"/>
</dbReference>
<organism evidence="2 3">
    <name type="scientific">Cuscuta campestris</name>
    <dbReference type="NCBI Taxonomy" id="132261"/>
    <lineage>
        <taxon>Eukaryota</taxon>
        <taxon>Viridiplantae</taxon>
        <taxon>Streptophyta</taxon>
        <taxon>Embryophyta</taxon>
        <taxon>Tracheophyta</taxon>
        <taxon>Spermatophyta</taxon>
        <taxon>Magnoliopsida</taxon>
        <taxon>eudicotyledons</taxon>
        <taxon>Gunneridae</taxon>
        <taxon>Pentapetalae</taxon>
        <taxon>asterids</taxon>
        <taxon>lamiids</taxon>
        <taxon>Solanales</taxon>
        <taxon>Convolvulaceae</taxon>
        <taxon>Cuscuteae</taxon>
        <taxon>Cuscuta</taxon>
        <taxon>Cuscuta subgen. Grammica</taxon>
        <taxon>Cuscuta sect. Cleistogrammica</taxon>
    </lineage>
</organism>
<keyword evidence="1" id="KW-0812">Transmembrane</keyword>
<feature type="transmembrane region" description="Helical" evidence="1">
    <location>
        <begin position="51"/>
        <end position="67"/>
    </location>
</feature>
<keyword evidence="1" id="KW-0472">Membrane</keyword>
<evidence type="ECO:0000313" key="3">
    <source>
        <dbReference type="Proteomes" id="UP000595140"/>
    </source>
</evidence>
<accession>A0A484LFZ7</accession>
<protein>
    <submittedName>
        <fullName evidence="2">Uncharacterized protein</fullName>
    </submittedName>
</protein>
<keyword evidence="1" id="KW-1133">Transmembrane helix</keyword>
<keyword evidence="3" id="KW-1185">Reference proteome</keyword>
<reference evidence="2 3" key="1">
    <citation type="submission" date="2018-04" db="EMBL/GenBank/DDBJ databases">
        <authorList>
            <person name="Vogel A."/>
        </authorList>
    </citation>
    <scope>NUCLEOTIDE SEQUENCE [LARGE SCALE GENOMIC DNA]</scope>
</reference>
<gene>
    <name evidence="2" type="ORF">CCAM_LOCUS17036</name>
</gene>
<dbReference type="Proteomes" id="UP000595140">
    <property type="component" value="Unassembled WGS sequence"/>
</dbReference>
<dbReference type="AlphaFoldDB" id="A0A484LFZ7"/>
<sequence length="118" mass="13463">MTKNSVHTGWITITRKLKGSSGVMLVQYALILSLTKRFWNLTCRRGTTWSLLNSACFSNAFPAVAILETKNNYGLTCFLYILPTSGSQTLILILIKLLNHLGVKIFRWMLLRRRVESQ</sequence>